<dbReference type="GO" id="GO:0016705">
    <property type="term" value="F:oxidoreductase activity, acting on paired donors, with incorporation or reduction of molecular oxygen"/>
    <property type="evidence" value="ECO:0007669"/>
    <property type="project" value="InterPro"/>
</dbReference>
<evidence type="ECO:0000313" key="9">
    <source>
        <dbReference type="Proteomes" id="UP000606044"/>
    </source>
</evidence>
<feature type="binding site" evidence="6">
    <location>
        <position position="106"/>
    </location>
    <ligand>
        <name>FMN</name>
        <dbReference type="ChEBI" id="CHEBI:58210"/>
    </ligand>
</feature>
<dbReference type="PIRSF" id="PIRSF000337">
    <property type="entry name" value="NTA_MOA"/>
    <property type="match status" value="1"/>
</dbReference>
<proteinExistence type="inferred from homology"/>
<dbReference type="Gene3D" id="3.20.20.30">
    <property type="entry name" value="Luciferase-like domain"/>
    <property type="match status" value="1"/>
</dbReference>
<keyword evidence="2 6" id="KW-0288">FMN</keyword>
<dbReference type="InterPro" id="IPR036661">
    <property type="entry name" value="Luciferase-like_sf"/>
</dbReference>
<evidence type="ECO:0000256" key="2">
    <source>
        <dbReference type="ARBA" id="ARBA00022643"/>
    </source>
</evidence>
<evidence type="ECO:0000256" key="4">
    <source>
        <dbReference type="ARBA" id="ARBA00023033"/>
    </source>
</evidence>
<keyword evidence="4 8" id="KW-0503">Monooxygenase</keyword>
<reference evidence="8" key="2">
    <citation type="submission" date="2020-09" db="EMBL/GenBank/DDBJ databases">
        <authorList>
            <person name="Sun Q."/>
            <person name="Sedlacek I."/>
        </authorList>
    </citation>
    <scope>NUCLEOTIDE SEQUENCE</scope>
    <source>
        <strain evidence="8">CCM 7897</strain>
    </source>
</reference>
<organism evidence="8 9">
    <name type="scientific">Azorhizobium oxalatiphilum</name>
    <dbReference type="NCBI Taxonomy" id="980631"/>
    <lineage>
        <taxon>Bacteria</taxon>
        <taxon>Pseudomonadati</taxon>
        <taxon>Pseudomonadota</taxon>
        <taxon>Alphaproteobacteria</taxon>
        <taxon>Hyphomicrobiales</taxon>
        <taxon>Xanthobacteraceae</taxon>
        <taxon>Azorhizobium</taxon>
    </lineage>
</organism>
<keyword evidence="3" id="KW-0560">Oxidoreductase</keyword>
<evidence type="ECO:0000256" key="5">
    <source>
        <dbReference type="ARBA" id="ARBA00033748"/>
    </source>
</evidence>
<dbReference type="Proteomes" id="UP000606044">
    <property type="component" value="Unassembled WGS sequence"/>
</dbReference>
<evidence type="ECO:0000256" key="3">
    <source>
        <dbReference type="ARBA" id="ARBA00023002"/>
    </source>
</evidence>
<feature type="binding site" evidence="6">
    <location>
        <position position="60"/>
    </location>
    <ligand>
        <name>FMN</name>
        <dbReference type="ChEBI" id="CHEBI:58210"/>
    </ligand>
</feature>
<comment type="caution">
    <text evidence="8">The sequence shown here is derived from an EMBL/GenBank/DDBJ whole genome shotgun (WGS) entry which is preliminary data.</text>
</comment>
<evidence type="ECO:0000256" key="1">
    <source>
        <dbReference type="ARBA" id="ARBA00022630"/>
    </source>
</evidence>
<dbReference type="RefSeq" id="WP_188577620.1">
    <property type="nucleotide sequence ID" value="NZ_BMCT01000002.1"/>
</dbReference>
<keyword evidence="9" id="KW-1185">Reference proteome</keyword>
<keyword evidence="1 6" id="KW-0285">Flavoprotein</keyword>
<dbReference type="AlphaFoldDB" id="A0A917BW55"/>
<dbReference type="EMBL" id="BMCT01000002">
    <property type="protein sequence ID" value="GGF58633.1"/>
    <property type="molecule type" value="Genomic_DNA"/>
</dbReference>
<dbReference type="InterPro" id="IPR011251">
    <property type="entry name" value="Luciferase-like_dom"/>
</dbReference>
<dbReference type="PANTHER" id="PTHR30011:SF16">
    <property type="entry name" value="C2H2 FINGER DOMAIN TRANSCRIPTION FACTOR (EUROFUNG)-RELATED"/>
    <property type="match status" value="1"/>
</dbReference>
<dbReference type="Pfam" id="PF00296">
    <property type="entry name" value="Bac_luciferase"/>
    <property type="match status" value="1"/>
</dbReference>
<comment type="similarity">
    <text evidence="5">Belongs to the NtaA/SnaA/DszA monooxygenase family.</text>
</comment>
<dbReference type="NCBIfam" id="TIGR03860">
    <property type="entry name" value="FMN_nitrolo"/>
    <property type="match status" value="1"/>
</dbReference>
<dbReference type="SUPFAM" id="SSF51679">
    <property type="entry name" value="Bacterial luciferase-like"/>
    <property type="match status" value="1"/>
</dbReference>
<feature type="domain" description="Luciferase-like" evidence="7">
    <location>
        <begin position="28"/>
        <end position="388"/>
    </location>
</feature>
<evidence type="ECO:0000256" key="6">
    <source>
        <dbReference type="PIRSR" id="PIRSR000337-1"/>
    </source>
</evidence>
<gene>
    <name evidence="8" type="ORF">GCM10007301_17900</name>
</gene>
<protein>
    <submittedName>
        <fullName evidence="8">Monooxygenase</fullName>
    </submittedName>
</protein>
<dbReference type="PANTHER" id="PTHR30011">
    <property type="entry name" value="ALKANESULFONATE MONOOXYGENASE-RELATED"/>
    <property type="match status" value="1"/>
</dbReference>
<evidence type="ECO:0000313" key="8">
    <source>
        <dbReference type="EMBL" id="GGF58633.1"/>
    </source>
</evidence>
<accession>A0A917BW55</accession>
<name>A0A917BW55_9HYPH</name>
<dbReference type="InterPro" id="IPR016215">
    <property type="entry name" value="NTA_MOA"/>
</dbReference>
<feature type="binding site" evidence="6">
    <location>
        <position position="156"/>
    </location>
    <ligand>
        <name>FMN</name>
        <dbReference type="ChEBI" id="CHEBI:58210"/>
    </ligand>
</feature>
<dbReference type="GO" id="GO:0004497">
    <property type="term" value="F:monooxygenase activity"/>
    <property type="evidence" value="ECO:0007669"/>
    <property type="project" value="UniProtKB-KW"/>
</dbReference>
<evidence type="ECO:0000259" key="7">
    <source>
        <dbReference type="Pfam" id="PF00296"/>
    </source>
</evidence>
<sequence length="466" mass="51219">MTQQKQLRFNAFNMTAPSHNWAGLWSHPRDTAADYNTLDFWVDLARTAERGLMDGIFLADVFGVYDVFGGNADTAIRTGAQLPNTDPVLIVPTMAHVTQHIGFGVTANLTYEHPYQFARRFSMLDHLTKGRVGWNIVTGYLDSGARGMGHAGNRLHDDRYEAGEDFLAATYKLWEGSWEDDAAVRDRATGVFTDPRKVHRVVHDGPYYKVDGIHLAEPSPQRTPVLYQAGTSGRGKAFAARHAEAIFLNGQTRPILARAVRQIREQAQAFGRDPYDIRVFSGATVIVAPTRAEAQELHAEYRRYVSLEGQLALVSGWTGIDFSTFDPQQAVEYVKSNAIQSMVENLTVNSETPIKVGDLGTLSPTGARSPFVVGSPQDVADELISWAQDTDIDGYNLFRLVSPESLEAFVDLVVPELQSRGAYKTEYGAGTLREKLFPGSGPKLKASHPGAGFRYGAPVAGARRIG</sequence>
<reference evidence="8" key="1">
    <citation type="journal article" date="2014" name="Int. J. Syst. Evol. Microbiol.">
        <title>Complete genome sequence of Corynebacterium casei LMG S-19264T (=DSM 44701T), isolated from a smear-ripened cheese.</title>
        <authorList>
            <consortium name="US DOE Joint Genome Institute (JGI-PGF)"/>
            <person name="Walter F."/>
            <person name="Albersmeier A."/>
            <person name="Kalinowski J."/>
            <person name="Ruckert C."/>
        </authorList>
    </citation>
    <scope>NUCLEOTIDE SEQUENCE</scope>
    <source>
        <strain evidence="8">CCM 7897</strain>
    </source>
</reference>
<feature type="binding site" evidence="6">
    <location>
        <position position="232"/>
    </location>
    <ligand>
        <name>FMN</name>
        <dbReference type="ChEBI" id="CHEBI:58210"/>
    </ligand>
</feature>
<dbReference type="InterPro" id="IPR051260">
    <property type="entry name" value="Diverse_substr_monoxygenases"/>
</dbReference>
<feature type="binding site" evidence="6">
    <location>
        <position position="160"/>
    </location>
    <ligand>
        <name>FMN</name>
        <dbReference type="ChEBI" id="CHEBI:58210"/>
    </ligand>
</feature>